<proteinExistence type="predicted"/>
<dbReference type="AlphaFoldDB" id="A0AAW2HTI9"/>
<protein>
    <submittedName>
        <fullName evidence="2">Uncharacterized protein</fullName>
    </submittedName>
</protein>
<sequence length="80" mass="8732">MVWPRFEATPDTFGKTSSVRVPGGRGNDPVVGVVQEGETRMVTQGSLQETAEVSAKWKFLVASLTSDPATLTEKRVPKRK</sequence>
<dbReference type="EMBL" id="JARGDH010000003">
    <property type="protein sequence ID" value="KAL0273239.1"/>
    <property type="molecule type" value="Genomic_DNA"/>
</dbReference>
<gene>
    <name evidence="2" type="ORF">PYX00_005960</name>
</gene>
<feature type="region of interest" description="Disordered" evidence="1">
    <location>
        <begin position="1"/>
        <end position="31"/>
    </location>
</feature>
<accession>A0AAW2HTI9</accession>
<evidence type="ECO:0000256" key="1">
    <source>
        <dbReference type="SAM" id="MobiDB-lite"/>
    </source>
</evidence>
<name>A0AAW2HTI9_9NEOP</name>
<reference evidence="2" key="1">
    <citation type="journal article" date="2024" name="Gigascience">
        <title>Chromosome-level genome of the poultry shaft louse Menopon gallinae provides insight into the host-switching and adaptive evolution of parasitic lice.</title>
        <authorList>
            <person name="Xu Y."/>
            <person name="Ma L."/>
            <person name="Liu S."/>
            <person name="Liang Y."/>
            <person name="Liu Q."/>
            <person name="He Z."/>
            <person name="Tian L."/>
            <person name="Duan Y."/>
            <person name="Cai W."/>
            <person name="Li H."/>
            <person name="Song F."/>
        </authorList>
    </citation>
    <scope>NUCLEOTIDE SEQUENCE</scope>
    <source>
        <strain evidence="2">Cailab_2023a</strain>
    </source>
</reference>
<evidence type="ECO:0000313" key="2">
    <source>
        <dbReference type="EMBL" id="KAL0273239.1"/>
    </source>
</evidence>
<comment type="caution">
    <text evidence="2">The sequence shown here is derived from an EMBL/GenBank/DDBJ whole genome shotgun (WGS) entry which is preliminary data.</text>
</comment>
<organism evidence="2">
    <name type="scientific">Menopon gallinae</name>
    <name type="common">poultry shaft louse</name>
    <dbReference type="NCBI Taxonomy" id="328185"/>
    <lineage>
        <taxon>Eukaryota</taxon>
        <taxon>Metazoa</taxon>
        <taxon>Ecdysozoa</taxon>
        <taxon>Arthropoda</taxon>
        <taxon>Hexapoda</taxon>
        <taxon>Insecta</taxon>
        <taxon>Pterygota</taxon>
        <taxon>Neoptera</taxon>
        <taxon>Paraneoptera</taxon>
        <taxon>Psocodea</taxon>
        <taxon>Troctomorpha</taxon>
        <taxon>Phthiraptera</taxon>
        <taxon>Amblycera</taxon>
        <taxon>Menoponidae</taxon>
        <taxon>Menopon</taxon>
    </lineage>
</organism>